<dbReference type="STRING" id="1307839.L21SP5_01525"/>
<keyword evidence="5" id="KW-1185">Reference proteome</keyword>
<evidence type="ECO:0000256" key="1">
    <source>
        <dbReference type="ARBA" id="ARBA00006484"/>
    </source>
</evidence>
<dbReference type="PRINTS" id="PR00080">
    <property type="entry name" value="SDRFAMILY"/>
</dbReference>
<dbReference type="InterPro" id="IPR002347">
    <property type="entry name" value="SDR_fam"/>
</dbReference>
<dbReference type="InterPro" id="IPR057326">
    <property type="entry name" value="KR_dom"/>
</dbReference>
<dbReference type="SUPFAM" id="SSF51735">
    <property type="entry name" value="NAD(P)-binding Rossmann-fold domains"/>
    <property type="match status" value="1"/>
</dbReference>
<dbReference type="FunFam" id="3.40.50.720:FF:000084">
    <property type="entry name" value="Short-chain dehydrogenase reductase"/>
    <property type="match status" value="1"/>
</dbReference>
<protein>
    <submittedName>
        <fullName evidence="4">3-oxoacyl-[acyl-carrier-protein] reductase FabG</fullName>
        <ecNumber evidence="4">1.1.1.100</ecNumber>
    </submittedName>
</protein>
<evidence type="ECO:0000313" key="5">
    <source>
        <dbReference type="Proteomes" id="UP000064893"/>
    </source>
</evidence>
<dbReference type="GO" id="GO:0004316">
    <property type="term" value="F:3-oxoacyl-[acyl-carrier-protein] reductase (NADPH) activity"/>
    <property type="evidence" value="ECO:0007669"/>
    <property type="project" value="UniProtKB-EC"/>
</dbReference>
<dbReference type="InterPro" id="IPR036291">
    <property type="entry name" value="NAD(P)-bd_dom_sf"/>
</dbReference>
<dbReference type="PROSITE" id="PS00061">
    <property type="entry name" value="ADH_SHORT"/>
    <property type="match status" value="1"/>
</dbReference>
<accession>A0A0S2HYT2</accession>
<dbReference type="AlphaFoldDB" id="A0A0S2HYT2"/>
<dbReference type="OrthoDB" id="9804104at2"/>
<feature type="domain" description="Ketoreductase" evidence="3">
    <location>
        <begin position="8"/>
        <end position="186"/>
    </location>
</feature>
<dbReference type="PATRIC" id="fig|1307839.3.peg.1625"/>
<dbReference type="Proteomes" id="UP000064893">
    <property type="component" value="Chromosome"/>
</dbReference>
<reference evidence="4 5" key="1">
    <citation type="submission" date="2015-11" db="EMBL/GenBank/DDBJ databases">
        <title>Description and complete genome sequence of a novel strain predominating in hypersaline microbial mats and representing a new family of the Bacteriodetes phylum.</title>
        <authorList>
            <person name="Spring S."/>
            <person name="Bunk B."/>
            <person name="Sproer C."/>
            <person name="Klenk H.-P."/>
        </authorList>
    </citation>
    <scope>NUCLEOTIDE SEQUENCE [LARGE SCALE GENOMIC DNA]</scope>
    <source>
        <strain evidence="4 5">L21-Spi-D4</strain>
    </source>
</reference>
<dbReference type="PANTHER" id="PTHR42898:SF6">
    <property type="entry name" value="NADP-DEPENDENT MANNITOL DEHYDROGENASE"/>
    <property type="match status" value="1"/>
</dbReference>
<sequence>MNHHLHNKNIIITGASRGIGLATAQLFAKKGARVIMVARNQENLDKAALETKGETFTYSADMAKVEDIKKLAAFVSEKFGHLDVLVNNAGTNIRKPVKDISDGEFEQIMNTNLRSAYELTRMLYPTLKKAKQGNVIFMSSVAGLTHLRTGALYAMSKAAMNQLTKNLAVEWATDGIRVNGIAPWYIATRLAKQVLQNEQYKTEVLNRTPMKRIGEPHEVASVVEFLSSPGAGYITGQTIAVDGGFSIYGF</sequence>
<dbReference type="EMBL" id="CP013118">
    <property type="protein sequence ID" value="ALO15173.1"/>
    <property type="molecule type" value="Genomic_DNA"/>
</dbReference>
<name>A0A0S2HYT2_9BACT</name>
<dbReference type="InterPro" id="IPR020904">
    <property type="entry name" value="Sc_DH/Rdtase_CS"/>
</dbReference>
<dbReference type="PRINTS" id="PR00081">
    <property type="entry name" value="GDHRDH"/>
</dbReference>
<dbReference type="EC" id="1.1.1.100" evidence="4"/>
<dbReference type="RefSeq" id="WP_057952653.1">
    <property type="nucleotide sequence ID" value="NZ_CP013118.1"/>
</dbReference>
<evidence type="ECO:0000313" key="4">
    <source>
        <dbReference type="EMBL" id="ALO15173.1"/>
    </source>
</evidence>
<dbReference type="PANTHER" id="PTHR42898">
    <property type="entry name" value="TROPINONE REDUCTASE"/>
    <property type="match status" value="1"/>
</dbReference>
<dbReference type="SMART" id="SM00822">
    <property type="entry name" value="PKS_KR"/>
    <property type="match status" value="1"/>
</dbReference>
<dbReference type="NCBIfam" id="NF005559">
    <property type="entry name" value="PRK07231.1"/>
    <property type="match status" value="1"/>
</dbReference>
<evidence type="ECO:0000256" key="2">
    <source>
        <dbReference type="ARBA" id="ARBA00023002"/>
    </source>
</evidence>
<dbReference type="Pfam" id="PF13561">
    <property type="entry name" value="adh_short_C2"/>
    <property type="match status" value="1"/>
</dbReference>
<proteinExistence type="inferred from homology"/>
<evidence type="ECO:0000259" key="3">
    <source>
        <dbReference type="SMART" id="SM00822"/>
    </source>
</evidence>
<dbReference type="KEGG" id="blq:L21SP5_01525"/>
<gene>
    <name evidence="4" type="primary">fabG_2</name>
    <name evidence="4" type="ORF">L21SP5_01525</name>
</gene>
<organism evidence="4 5">
    <name type="scientific">Salinivirga cyanobacteriivorans</name>
    <dbReference type="NCBI Taxonomy" id="1307839"/>
    <lineage>
        <taxon>Bacteria</taxon>
        <taxon>Pseudomonadati</taxon>
        <taxon>Bacteroidota</taxon>
        <taxon>Bacteroidia</taxon>
        <taxon>Bacteroidales</taxon>
        <taxon>Salinivirgaceae</taxon>
        <taxon>Salinivirga</taxon>
    </lineage>
</organism>
<keyword evidence="2 4" id="KW-0560">Oxidoreductase</keyword>
<dbReference type="Gene3D" id="3.40.50.720">
    <property type="entry name" value="NAD(P)-binding Rossmann-like Domain"/>
    <property type="match status" value="1"/>
</dbReference>
<dbReference type="InterPro" id="IPR045000">
    <property type="entry name" value="TR"/>
</dbReference>
<comment type="similarity">
    <text evidence="1">Belongs to the short-chain dehydrogenases/reductases (SDR) family.</text>
</comment>